<dbReference type="InterPro" id="IPR011042">
    <property type="entry name" value="6-blade_b-propeller_TolB-like"/>
</dbReference>
<dbReference type="RefSeq" id="WP_010860085.1">
    <property type="nucleotide sequence ID" value="NZ_KB933398.1"/>
</dbReference>
<dbReference type="PATRIC" id="fig|1285586.5.peg.3238"/>
<evidence type="ECO:0000313" key="2">
    <source>
        <dbReference type="EMBL" id="EON71437.1"/>
    </source>
</evidence>
<evidence type="ECO:0000313" key="3">
    <source>
        <dbReference type="Proteomes" id="UP000013911"/>
    </source>
</evidence>
<dbReference type="Pfam" id="PF07995">
    <property type="entry name" value="GSDH"/>
    <property type="match status" value="1"/>
</dbReference>
<name>R7ZBE8_LYSSH</name>
<dbReference type="PANTHER" id="PTHR19328">
    <property type="entry name" value="HEDGEHOG-INTERACTING PROTEIN"/>
    <property type="match status" value="1"/>
</dbReference>
<comment type="caution">
    <text evidence="2">The sequence shown here is derived from an EMBL/GenBank/DDBJ whole genome shotgun (WGS) entry which is preliminary data.</text>
</comment>
<dbReference type="InterPro" id="IPR011041">
    <property type="entry name" value="Quinoprot_gluc/sorb_DH_b-prop"/>
</dbReference>
<protein>
    <submittedName>
        <fullName evidence="2">Glucose dehydrogenase-B</fullName>
    </submittedName>
</protein>
<proteinExistence type="predicted"/>
<dbReference type="InterPro" id="IPR012938">
    <property type="entry name" value="Glc/Sorbosone_DH"/>
</dbReference>
<dbReference type="AlphaFoldDB" id="R7ZBE8"/>
<dbReference type="PROSITE" id="PS51257">
    <property type="entry name" value="PROKAR_LIPOPROTEIN"/>
    <property type="match status" value="1"/>
</dbReference>
<sequence>MKKVFVLTMLTLFLLVGCISKEPQKDNHGAIEMSNTEVEVIADKLKIPWSIEKVDDTFYLSERPGTIVKIANGEIERQHVKLEKDLATASEAGLLGFALAPDFPQSNRAYAYYTYVDGAKQFNRISTFRLEDNYWKEEQLLLDHIKSGTYHHGGRLKIGPDGKLYATVGDALSPSRAQDRDTLEGKILRMNLDGSIPSDNPFPNSYVYSYGHRNPQGLAWSPDGTLYASEHGNTANDELNIVDAGHNYGWPIIEGTEKQEGMIAPLFTSGSNTTWAPSGMDYYDGKLYVATLKGTAILEFDVETGQQRKIISGLGRIRDILVDGKFLYFISNNRDGRGIPLENDDKLYRIPLRH</sequence>
<evidence type="ECO:0000259" key="1">
    <source>
        <dbReference type="Pfam" id="PF07995"/>
    </source>
</evidence>
<accession>R7ZBE8</accession>
<reference evidence="2 3" key="1">
    <citation type="submission" date="2013-04" db="EMBL/GenBank/DDBJ databases">
        <title>Draft genome of the heavy metal tolerant bacterium Lysinibacillus sphaericus strain OT4b.31.</title>
        <authorList>
            <person name="Pena-Montenegro T.D."/>
            <person name="Dussan J."/>
        </authorList>
    </citation>
    <scope>NUCLEOTIDE SEQUENCE [LARGE SCALE GENOMIC DNA]</scope>
    <source>
        <strain evidence="2 3">OT4b.31</strain>
    </source>
</reference>
<dbReference type="HOGENOM" id="CLU_012253_0_0_9"/>
<organism evidence="2 3">
    <name type="scientific">Lysinibacillus sphaericus OT4b.31</name>
    <dbReference type="NCBI Taxonomy" id="1285586"/>
    <lineage>
        <taxon>Bacteria</taxon>
        <taxon>Bacillati</taxon>
        <taxon>Bacillota</taxon>
        <taxon>Bacilli</taxon>
        <taxon>Bacillales</taxon>
        <taxon>Bacillaceae</taxon>
        <taxon>Lysinibacillus</taxon>
    </lineage>
</organism>
<dbReference type="PANTHER" id="PTHR19328:SF13">
    <property type="entry name" value="HIPL1 PROTEIN"/>
    <property type="match status" value="1"/>
</dbReference>
<dbReference type="Proteomes" id="UP000013911">
    <property type="component" value="Unassembled WGS sequence"/>
</dbReference>
<dbReference type="Gene3D" id="2.120.10.30">
    <property type="entry name" value="TolB, C-terminal domain"/>
    <property type="match status" value="1"/>
</dbReference>
<feature type="domain" description="Glucose/Sorbosone dehydrogenase" evidence="1">
    <location>
        <begin position="45"/>
        <end position="337"/>
    </location>
</feature>
<gene>
    <name evidence="2" type="ORF">H131_15758</name>
</gene>
<dbReference type="SUPFAM" id="SSF50952">
    <property type="entry name" value="Soluble quinoprotein glucose dehydrogenase"/>
    <property type="match status" value="1"/>
</dbReference>
<dbReference type="EMBL" id="AQPX01000022">
    <property type="protein sequence ID" value="EON71437.1"/>
    <property type="molecule type" value="Genomic_DNA"/>
</dbReference>
<dbReference type="eggNOG" id="COG2133">
    <property type="taxonomic scope" value="Bacteria"/>
</dbReference>